<protein>
    <submittedName>
        <fullName evidence="10">MFS transporter</fullName>
    </submittedName>
</protein>
<feature type="transmembrane region" description="Helical" evidence="8">
    <location>
        <begin position="20"/>
        <end position="43"/>
    </location>
</feature>
<evidence type="ECO:0000313" key="11">
    <source>
        <dbReference type="Proteomes" id="UP001500610"/>
    </source>
</evidence>
<keyword evidence="11" id="KW-1185">Reference proteome</keyword>
<dbReference type="PANTHER" id="PTHR42718:SF46">
    <property type="entry name" value="BLR6921 PROTEIN"/>
    <property type="match status" value="1"/>
</dbReference>
<reference evidence="11" key="1">
    <citation type="journal article" date="2019" name="Int. J. Syst. Evol. Microbiol.">
        <title>The Global Catalogue of Microorganisms (GCM) 10K type strain sequencing project: providing services to taxonomists for standard genome sequencing and annotation.</title>
        <authorList>
            <consortium name="The Broad Institute Genomics Platform"/>
            <consortium name="The Broad Institute Genome Sequencing Center for Infectious Disease"/>
            <person name="Wu L."/>
            <person name="Ma J."/>
        </authorList>
    </citation>
    <scope>NUCLEOTIDE SEQUENCE [LARGE SCALE GENOMIC DNA]</scope>
    <source>
        <strain evidence="11">JCM 17657</strain>
    </source>
</reference>
<feature type="transmembrane region" description="Helical" evidence="8">
    <location>
        <begin position="278"/>
        <end position="302"/>
    </location>
</feature>
<keyword evidence="5 8" id="KW-1133">Transmembrane helix</keyword>
<dbReference type="InterPro" id="IPR020846">
    <property type="entry name" value="MFS_dom"/>
</dbReference>
<dbReference type="SUPFAM" id="SSF103473">
    <property type="entry name" value="MFS general substrate transporter"/>
    <property type="match status" value="1"/>
</dbReference>
<evidence type="ECO:0000256" key="3">
    <source>
        <dbReference type="ARBA" id="ARBA00022475"/>
    </source>
</evidence>
<feature type="transmembrane region" description="Helical" evidence="8">
    <location>
        <begin position="342"/>
        <end position="364"/>
    </location>
</feature>
<keyword evidence="2" id="KW-0813">Transport</keyword>
<dbReference type="EMBL" id="BAABIV010000032">
    <property type="protein sequence ID" value="GAA5009303.1"/>
    <property type="molecule type" value="Genomic_DNA"/>
</dbReference>
<dbReference type="Proteomes" id="UP001500610">
    <property type="component" value="Unassembled WGS sequence"/>
</dbReference>
<evidence type="ECO:0000259" key="9">
    <source>
        <dbReference type="PROSITE" id="PS50850"/>
    </source>
</evidence>
<feature type="transmembrane region" description="Helical" evidence="8">
    <location>
        <begin position="208"/>
        <end position="227"/>
    </location>
</feature>
<evidence type="ECO:0000256" key="8">
    <source>
        <dbReference type="SAM" id="Phobius"/>
    </source>
</evidence>
<dbReference type="PANTHER" id="PTHR42718">
    <property type="entry name" value="MAJOR FACILITATOR SUPERFAMILY MULTIDRUG TRANSPORTER MFSC"/>
    <property type="match status" value="1"/>
</dbReference>
<accession>A0ABP9IU70</accession>
<evidence type="ECO:0000256" key="5">
    <source>
        <dbReference type="ARBA" id="ARBA00022989"/>
    </source>
</evidence>
<proteinExistence type="predicted"/>
<evidence type="ECO:0000256" key="2">
    <source>
        <dbReference type="ARBA" id="ARBA00022448"/>
    </source>
</evidence>
<keyword evidence="4 8" id="KW-0812">Transmembrane</keyword>
<sequence>MLPGIPSSGGHGPSPARAWLVLCAMSMLQFFIAVDVTVVNIALPSIGAGFGVDGHTLTWVVVGYTVTGGGMLMLGGRLGDLLGRRRVLLLGTGLFGAASLLAGLAPTFALLVVARLLQGAGEAVALPAAMATIVLMFPEGPRRTRALSVWAAVASCGLVLGFVVSGIITAHLGWRWVFLVSVPFLLVVLLAAVFLVEGDRPVAGDGPAPDLPGALLLTACPLLFVLGVVEAGEPASPAWVAPVSLAGAAAAGAGFLRVEARSRDPLLPLRFFADRTRVTANLTTMLLSGGLSTSFLLFTYYLQDRLGVGPLGSGLTMLPLAVSLLVFSALVPRLLDRWGARACVLAGIGFTAAAMAAIALVSALEAGAAALVPAMLLISAGMAFGIVGLQYLAVSGVTEDDAGIASGVQRAADQLGGATGVAVCVGLGFAPALHSLDPFLVTTVLATLGLAAGAAVAWRMPAPAAPVTAQTPAG</sequence>
<dbReference type="InterPro" id="IPR011701">
    <property type="entry name" value="MFS"/>
</dbReference>
<comment type="subcellular location">
    <subcellularLocation>
        <location evidence="1">Cell membrane</location>
        <topology evidence="1">Multi-pass membrane protein</topology>
    </subcellularLocation>
</comment>
<evidence type="ECO:0000256" key="7">
    <source>
        <dbReference type="ARBA" id="ARBA00023251"/>
    </source>
</evidence>
<feature type="transmembrane region" description="Helical" evidence="8">
    <location>
        <begin position="87"/>
        <end position="113"/>
    </location>
</feature>
<feature type="transmembrane region" description="Helical" evidence="8">
    <location>
        <begin position="439"/>
        <end position="458"/>
    </location>
</feature>
<evidence type="ECO:0000256" key="4">
    <source>
        <dbReference type="ARBA" id="ARBA00022692"/>
    </source>
</evidence>
<comment type="caution">
    <text evidence="10">The sequence shown here is derived from an EMBL/GenBank/DDBJ whole genome shotgun (WGS) entry which is preliminary data.</text>
</comment>
<feature type="transmembrane region" description="Helical" evidence="8">
    <location>
        <begin position="55"/>
        <end position="75"/>
    </location>
</feature>
<evidence type="ECO:0000256" key="1">
    <source>
        <dbReference type="ARBA" id="ARBA00004651"/>
    </source>
</evidence>
<feature type="transmembrane region" description="Helical" evidence="8">
    <location>
        <begin position="370"/>
        <end position="394"/>
    </location>
</feature>
<keyword evidence="6 8" id="KW-0472">Membrane</keyword>
<dbReference type="Gene3D" id="1.20.1720.10">
    <property type="entry name" value="Multidrug resistance protein D"/>
    <property type="match status" value="1"/>
</dbReference>
<dbReference type="PRINTS" id="PR01036">
    <property type="entry name" value="TCRTETB"/>
</dbReference>
<feature type="transmembrane region" description="Helical" evidence="8">
    <location>
        <begin position="314"/>
        <end position="335"/>
    </location>
</feature>
<dbReference type="CDD" id="cd17321">
    <property type="entry name" value="MFS_MMR_MDR_like"/>
    <property type="match status" value="1"/>
</dbReference>
<keyword evidence="7" id="KW-0046">Antibiotic resistance</keyword>
<dbReference type="Pfam" id="PF07690">
    <property type="entry name" value="MFS_1"/>
    <property type="match status" value="1"/>
</dbReference>
<name>A0ABP9IU70_9ACTN</name>
<feature type="domain" description="Major facilitator superfamily (MFS) profile" evidence="9">
    <location>
        <begin position="21"/>
        <end position="461"/>
    </location>
</feature>
<keyword evidence="3" id="KW-1003">Cell membrane</keyword>
<feature type="transmembrane region" description="Helical" evidence="8">
    <location>
        <begin position="149"/>
        <end position="170"/>
    </location>
</feature>
<dbReference type="InterPro" id="IPR036259">
    <property type="entry name" value="MFS_trans_sf"/>
</dbReference>
<gene>
    <name evidence="10" type="ORF">GCM10023257_65040</name>
</gene>
<evidence type="ECO:0000256" key="6">
    <source>
        <dbReference type="ARBA" id="ARBA00023136"/>
    </source>
</evidence>
<feature type="transmembrane region" description="Helical" evidence="8">
    <location>
        <begin position="119"/>
        <end position="137"/>
    </location>
</feature>
<organism evidence="10 11">
    <name type="scientific">Streptomyces hyderabadensis</name>
    <dbReference type="NCBI Taxonomy" id="598549"/>
    <lineage>
        <taxon>Bacteria</taxon>
        <taxon>Bacillati</taxon>
        <taxon>Actinomycetota</taxon>
        <taxon>Actinomycetes</taxon>
        <taxon>Kitasatosporales</taxon>
        <taxon>Streptomycetaceae</taxon>
        <taxon>Streptomyces</taxon>
    </lineage>
</organism>
<feature type="transmembrane region" description="Helical" evidence="8">
    <location>
        <begin position="239"/>
        <end position="258"/>
    </location>
</feature>
<feature type="transmembrane region" description="Helical" evidence="8">
    <location>
        <begin position="415"/>
        <end position="433"/>
    </location>
</feature>
<evidence type="ECO:0000313" key="10">
    <source>
        <dbReference type="EMBL" id="GAA5009303.1"/>
    </source>
</evidence>
<dbReference type="PROSITE" id="PS50850">
    <property type="entry name" value="MFS"/>
    <property type="match status" value="1"/>
</dbReference>
<feature type="transmembrane region" description="Helical" evidence="8">
    <location>
        <begin position="176"/>
        <end position="196"/>
    </location>
</feature>
<dbReference type="Gene3D" id="1.20.1250.20">
    <property type="entry name" value="MFS general substrate transporter like domains"/>
    <property type="match status" value="1"/>
</dbReference>